<evidence type="ECO:0000313" key="4">
    <source>
        <dbReference type="Proteomes" id="UP000838748"/>
    </source>
</evidence>
<dbReference type="RefSeq" id="WP_237360489.1">
    <property type="nucleotide sequence ID" value="NZ_CAKLDM010000001.1"/>
</dbReference>
<protein>
    <submittedName>
        <fullName evidence="3">Uncharacterized protein</fullName>
    </submittedName>
</protein>
<dbReference type="InterPro" id="IPR006935">
    <property type="entry name" value="Helicase/UvrB_N"/>
</dbReference>
<gene>
    <name evidence="3" type="ORF">VMF7928_01132</name>
</gene>
<dbReference type="InterPro" id="IPR050742">
    <property type="entry name" value="Helicase_Restrict-Modif_Enz"/>
</dbReference>
<reference evidence="3" key="1">
    <citation type="submission" date="2021-11" db="EMBL/GenBank/DDBJ databases">
        <authorList>
            <person name="Rodrigo-Torres L."/>
            <person name="Arahal R. D."/>
            <person name="Lucena T."/>
        </authorList>
    </citation>
    <scope>NUCLEOTIDE SEQUENCE</scope>
    <source>
        <strain evidence="3">CECT 7928</strain>
    </source>
</reference>
<dbReference type="Pfam" id="PF00271">
    <property type="entry name" value="Helicase_C"/>
    <property type="match status" value="1"/>
</dbReference>
<dbReference type="Pfam" id="PF04851">
    <property type="entry name" value="ResIII"/>
    <property type="match status" value="1"/>
</dbReference>
<dbReference type="SUPFAM" id="SSF52540">
    <property type="entry name" value="P-loop containing nucleoside triphosphate hydrolases"/>
    <property type="match status" value="1"/>
</dbReference>
<dbReference type="Proteomes" id="UP000838748">
    <property type="component" value="Unassembled WGS sequence"/>
</dbReference>
<dbReference type="Gene3D" id="3.40.50.300">
    <property type="entry name" value="P-loop containing nucleotide triphosphate hydrolases"/>
    <property type="match status" value="2"/>
</dbReference>
<organism evidence="3 4">
    <name type="scientific">Vibrio marisflavi CECT 7928</name>
    <dbReference type="NCBI Taxonomy" id="634439"/>
    <lineage>
        <taxon>Bacteria</taxon>
        <taxon>Pseudomonadati</taxon>
        <taxon>Pseudomonadota</taxon>
        <taxon>Gammaproteobacteria</taxon>
        <taxon>Vibrionales</taxon>
        <taxon>Vibrionaceae</taxon>
        <taxon>Vibrio</taxon>
    </lineage>
</organism>
<evidence type="ECO:0000313" key="3">
    <source>
        <dbReference type="EMBL" id="CAH0537483.1"/>
    </source>
</evidence>
<dbReference type="PANTHER" id="PTHR47396">
    <property type="entry name" value="TYPE I RESTRICTION ENZYME ECOKI R PROTEIN"/>
    <property type="match status" value="1"/>
</dbReference>
<dbReference type="InterPro" id="IPR027417">
    <property type="entry name" value="P-loop_NTPase"/>
</dbReference>
<proteinExistence type="predicted"/>
<dbReference type="InterPro" id="IPR001650">
    <property type="entry name" value="Helicase_C-like"/>
</dbReference>
<feature type="domain" description="Helicase/UvrB N-terminal" evidence="2">
    <location>
        <begin position="1"/>
        <end position="154"/>
    </location>
</feature>
<comment type="caution">
    <text evidence="3">The sequence shown here is derived from an EMBL/GenBank/DDBJ whole genome shotgun (WGS) entry which is preliminary data.</text>
</comment>
<evidence type="ECO:0000259" key="2">
    <source>
        <dbReference type="Pfam" id="PF04851"/>
    </source>
</evidence>
<evidence type="ECO:0000259" key="1">
    <source>
        <dbReference type="Pfam" id="PF00271"/>
    </source>
</evidence>
<name>A0ABM9A1B8_9VIBR</name>
<accession>A0ABM9A1B8</accession>
<keyword evidence="4" id="KW-1185">Reference proteome</keyword>
<dbReference type="EMBL" id="CAKLDM010000001">
    <property type="protein sequence ID" value="CAH0537483.1"/>
    <property type="molecule type" value="Genomic_DNA"/>
</dbReference>
<sequence length="459" mass="51936">MKLRHWQQQCVTTALSLYQTQNHFFCLATPGAGKTVMAASLTKQMLLSKKIDFVMCFSPSTQVNESTRATFEAILNRRIDGKLGSLGSVQTYQSMNTLTPTFWSLIEEHNVMVVLDEVHHLKGHELPCANAWGEEVLVHIQDKAAYTLAMSGTPWRSDQAPISLARFTEPDNTIHCDFSYGLADAIKDRVCRIPQIVLVDNECINVSSENTSECFESISDLLTNSDIAYQQLVEDEQVIRYMLTHAVEKLSELRRTEPNSAGLIVASSIKHAYFIEKLLNTHFNQSTEIVTSKHPDANERIERFNHSNTEWVVSVGMISQGTDIPRLQVCCHLSRIRTEMHYRQVLGRVLRATSTEPQYAWLYTLDHWKLAEFAQRINVDLPEVNVVFKNAENLNEISENDNEVSSKTFVRSPIESSINISELSTSEVCGNLPNSFSSSPYSEFSITGRFKQRVVALFT</sequence>
<dbReference type="PANTHER" id="PTHR47396:SF1">
    <property type="entry name" value="ATP-DEPENDENT HELICASE IRC3-RELATED"/>
    <property type="match status" value="1"/>
</dbReference>
<feature type="domain" description="Helicase C-terminal" evidence="1">
    <location>
        <begin position="248"/>
        <end position="352"/>
    </location>
</feature>